<dbReference type="Proteomes" id="UP000613030">
    <property type="component" value="Unassembled WGS sequence"/>
</dbReference>
<keyword evidence="2" id="KW-1185">Reference proteome</keyword>
<evidence type="ECO:0000313" key="1">
    <source>
        <dbReference type="EMBL" id="MBL0742029.1"/>
    </source>
</evidence>
<reference evidence="1 2" key="1">
    <citation type="submission" date="2021-01" db="EMBL/GenBank/DDBJ databases">
        <title>Chryseolinea sp. Jin1 Genome sequencing and assembly.</title>
        <authorList>
            <person name="Kim I."/>
        </authorList>
    </citation>
    <scope>NUCLEOTIDE SEQUENCE [LARGE SCALE GENOMIC DNA]</scope>
    <source>
        <strain evidence="1 2">Jin1</strain>
    </source>
</reference>
<organism evidence="1 2">
    <name type="scientific">Chryseolinea lacunae</name>
    <dbReference type="NCBI Taxonomy" id="2801331"/>
    <lineage>
        <taxon>Bacteria</taxon>
        <taxon>Pseudomonadati</taxon>
        <taxon>Bacteroidota</taxon>
        <taxon>Cytophagia</taxon>
        <taxon>Cytophagales</taxon>
        <taxon>Fulvivirgaceae</taxon>
        <taxon>Chryseolinea</taxon>
    </lineage>
</organism>
<comment type="caution">
    <text evidence="1">The sequence shown here is derived from an EMBL/GenBank/DDBJ whole genome shotgun (WGS) entry which is preliminary data.</text>
</comment>
<protein>
    <recommendedName>
        <fullName evidence="3">DUF4178 domain-containing protein</fullName>
    </recommendedName>
</protein>
<dbReference type="EMBL" id="JAERRB010000003">
    <property type="protein sequence ID" value="MBL0742029.1"/>
    <property type="molecule type" value="Genomic_DNA"/>
</dbReference>
<gene>
    <name evidence="1" type="ORF">JI741_12415</name>
</gene>
<name>A0ABS1KRG1_9BACT</name>
<evidence type="ECO:0008006" key="3">
    <source>
        <dbReference type="Google" id="ProtNLM"/>
    </source>
</evidence>
<dbReference type="RefSeq" id="WP_202009762.1">
    <property type="nucleotide sequence ID" value="NZ_JAERRB010000003.1"/>
</dbReference>
<evidence type="ECO:0000313" key="2">
    <source>
        <dbReference type="Proteomes" id="UP000613030"/>
    </source>
</evidence>
<accession>A0ABS1KRG1</accession>
<sequence>MKRGDVHSCPSCNTLHTVTLIESSLIVCKSCGTYIHEATGDENTPEQSKMPDDWTFLKIGSTCELPQQTFHLVGRCRLQLRNDYKNFWCAEYGRGKCLWIAESFGSFSIFLSAWEKFAGDPAQLRAGASVKMSNELKLIGEYVEKCEGISFAGEIGAWNFFTPGFFVVQASATTKTSFFFLEPKKNVSFLSGEKILAERLNFKNTIEWNEWK</sequence>
<proteinExistence type="predicted"/>